<evidence type="ECO:0000313" key="1">
    <source>
        <dbReference type="EMBL" id="TXB57914.1"/>
    </source>
</evidence>
<dbReference type="EMBL" id="VOOR01000119">
    <property type="protein sequence ID" value="TXB57914.1"/>
    <property type="molecule type" value="Genomic_DNA"/>
</dbReference>
<protein>
    <submittedName>
        <fullName evidence="1">Uncharacterized protein</fullName>
    </submittedName>
</protein>
<organism evidence="1 2">
    <name type="scientific">Phaeodactylibacter luteus</name>
    <dbReference type="NCBI Taxonomy" id="1564516"/>
    <lineage>
        <taxon>Bacteria</taxon>
        <taxon>Pseudomonadati</taxon>
        <taxon>Bacteroidota</taxon>
        <taxon>Saprospiria</taxon>
        <taxon>Saprospirales</taxon>
        <taxon>Haliscomenobacteraceae</taxon>
        <taxon>Phaeodactylibacter</taxon>
    </lineage>
</organism>
<dbReference type="Proteomes" id="UP000321580">
    <property type="component" value="Unassembled WGS sequence"/>
</dbReference>
<gene>
    <name evidence="1" type="ORF">FRY97_21675</name>
</gene>
<keyword evidence="2" id="KW-1185">Reference proteome</keyword>
<dbReference type="AlphaFoldDB" id="A0A5C6RFB4"/>
<evidence type="ECO:0000313" key="2">
    <source>
        <dbReference type="Proteomes" id="UP000321580"/>
    </source>
</evidence>
<name>A0A5C6RFB4_9BACT</name>
<accession>A0A5C6RFB4</accession>
<dbReference type="RefSeq" id="WP_147169713.1">
    <property type="nucleotide sequence ID" value="NZ_VOOR01000119.1"/>
</dbReference>
<sequence>MPICFSGMLPPGLNAIRPEGKVQPVQNILAGRTATVRYEPLVPGAYAMKWAQWDEGIALH</sequence>
<comment type="caution">
    <text evidence="1">The sequence shown here is derived from an EMBL/GenBank/DDBJ whole genome shotgun (WGS) entry which is preliminary data.</text>
</comment>
<proteinExistence type="predicted"/>
<reference evidence="1 2" key="1">
    <citation type="submission" date="2019-08" db="EMBL/GenBank/DDBJ databases">
        <title>Genome of Phaeodactylibacter luteus.</title>
        <authorList>
            <person name="Bowman J.P."/>
        </authorList>
    </citation>
    <scope>NUCLEOTIDE SEQUENCE [LARGE SCALE GENOMIC DNA]</scope>
    <source>
        <strain evidence="1 2">KCTC 42180</strain>
    </source>
</reference>